<comment type="similarity">
    <text evidence="9 10">Belongs to the thiamine-phosphate synthase family.</text>
</comment>
<reference evidence="13 14" key="1">
    <citation type="submission" date="2017-06" db="EMBL/GenBank/DDBJ databases">
        <title>Draft Genome Sequence of Natranaerobius trueperi halophilic, alkalithermophilic bacteria from soda lakes.</title>
        <authorList>
            <person name="Zhao B."/>
        </authorList>
    </citation>
    <scope>NUCLEOTIDE SEQUENCE [LARGE SCALE GENOMIC DNA]</scope>
    <source>
        <strain evidence="13 14">DSM 18760</strain>
    </source>
</reference>
<evidence type="ECO:0000256" key="3">
    <source>
        <dbReference type="ARBA" id="ARBA00022723"/>
    </source>
</evidence>
<dbReference type="GO" id="GO:0000287">
    <property type="term" value="F:magnesium ion binding"/>
    <property type="evidence" value="ECO:0007669"/>
    <property type="project" value="UniProtKB-UniRule"/>
</dbReference>
<comment type="pathway">
    <text evidence="1 9 11">Cofactor biosynthesis; thiamine diphosphate biosynthesis; thiamine phosphate from 4-amino-2-methyl-5-diphosphomethylpyrimidine and 4-methyl-5-(2-phosphoethyl)-thiazole: step 1/1.</text>
</comment>
<evidence type="ECO:0000313" key="14">
    <source>
        <dbReference type="Proteomes" id="UP000214588"/>
    </source>
</evidence>
<dbReference type="InterPro" id="IPR022998">
    <property type="entry name" value="ThiamineP_synth_TenI"/>
</dbReference>
<dbReference type="PANTHER" id="PTHR20857:SF15">
    <property type="entry name" value="THIAMINE-PHOSPHATE SYNTHASE"/>
    <property type="match status" value="1"/>
</dbReference>
<keyword evidence="3 9" id="KW-0479">Metal-binding</keyword>
<evidence type="ECO:0000313" key="13">
    <source>
        <dbReference type="EMBL" id="OWZ82828.1"/>
    </source>
</evidence>
<dbReference type="EMBL" id="NIQC01000039">
    <property type="protein sequence ID" value="OWZ82828.1"/>
    <property type="molecule type" value="Genomic_DNA"/>
</dbReference>
<dbReference type="GO" id="GO:0005737">
    <property type="term" value="C:cytoplasm"/>
    <property type="evidence" value="ECO:0007669"/>
    <property type="project" value="TreeGrafter"/>
</dbReference>
<feature type="binding site" evidence="9">
    <location>
        <begin position="44"/>
        <end position="48"/>
    </location>
    <ligand>
        <name>4-amino-2-methyl-5-(diphosphooxymethyl)pyrimidine</name>
        <dbReference type="ChEBI" id="CHEBI:57841"/>
    </ligand>
</feature>
<evidence type="ECO:0000256" key="8">
    <source>
        <dbReference type="ARBA" id="ARBA00047883"/>
    </source>
</evidence>
<dbReference type="EC" id="2.5.1.3" evidence="9"/>
<dbReference type="CDD" id="cd00564">
    <property type="entry name" value="TMP_TenI"/>
    <property type="match status" value="1"/>
</dbReference>
<keyword evidence="4 9" id="KW-0460">Magnesium</keyword>
<sequence length="212" mass="23350">MSLNNSSNILNTDIYAITAEEFSKGRDNIQVVTEMLESGVEIIQYREKNKTAKEKLEQCKKIRELTYNAGCKFIVNDDIDIAILVDACGVHVGQNDLPIKEVRKLVGNEKIIGKSTHAPKQAHKAVEDGADYIGTGPVFQTDTKEKPPVGTEYVEYVAKNLDIPFVAIGGIKKHNLNEVKNKGATCFAMVTEIVGAVDISQQIKELRSIITS</sequence>
<gene>
    <name evidence="9 13" type="primary">thiE</name>
    <name evidence="13" type="ORF">CDO51_12000</name>
</gene>
<dbReference type="AlphaFoldDB" id="A0A226BUW0"/>
<evidence type="ECO:0000259" key="12">
    <source>
        <dbReference type="Pfam" id="PF02581"/>
    </source>
</evidence>
<organism evidence="13 14">
    <name type="scientific">Natranaerobius trueperi</name>
    <dbReference type="NCBI Taxonomy" id="759412"/>
    <lineage>
        <taxon>Bacteria</taxon>
        <taxon>Bacillati</taxon>
        <taxon>Bacillota</taxon>
        <taxon>Clostridia</taxon>
        <taxon>Natranaerobiales</taxon>
        <taxon>Natranaerobiaceae</taxon>
        <taxon>Natranaerobius</taxon>
    </lineage>
</organism>
<name>A0A226BUW0_9FIRM</name>
<proteinExistence type="inferred from homology"/>
<dbReference type="InterPro" id="IPR036206">
    <property type="entry name" value="ThiamineP_synth_sf"/>
</dbReference>
<evidence type="ECO:0000256" key="7">
    <source>
        <dbReference type="ARBA" id="ARBA00047851"/>
    </source>
</evidence>
<feature type="binding site" evidence="9">
    <location>
        <position position="170"/>
    </location>
    <ligand>
        <name>2-[(2R,5Z)-2-carboxy-4-methylthiazol-5(2H)-ylidene]ethyl phosphate</name>
        <dbReference type="ChEBI" id="CHEBI:62899"/>
    </ligand>
</feature>
<protein>
    <recommendedName>
        <fullName evidence="9">Thiamine-phosphate synthase</fullName>
        <shortName evidence="9">TP synthase</shortName>
        <shortName evidence="9">TPS</shortName>
        <ecNumber evidence="9">2.5.1.3</ecNumber>
    </recommendedName>
    <alternativeName>
        <fullName evidence="9">Thiamine-phosphate pyrophosphorylase</fullName>
        <shortName evidence="9">TMP pyrophosphorylase</shortName>
        <shortName evidence="9">TMP-PPase</shortName>
    </alternativeName>
</protein>
<feature type="binding site" evidence="9">
    <location>
        <begin position="190"/>
        <end position="191"/>
    </location>
    <ligand>
        <name>2-[(2R,5Z)-2-carboxy-4-methylthiazol-5(2H)-ylidene]ethyl phosphate</name>
        <dbReference type="ChEBI" id="CHEBI:62899"/>
    </ligand>
</feature>
<dbReference type="GO" id="GO:0009228">
    <property type="term" value="P:thiamine biosynthetic process"/>
    <property type="evidence" value="ECO:0007669"/>
    <property type="project" value="UniProtKB-KW"/>
</dbReference>
<dbReference type="OrthoDB" id="9812206at2"/>
<dbReference type="GO" id="GO:0009229">
    <property type="term" value="P:thiamine diphosphate biosynthetic process"/>
    <property type="evidence" value="ECO:0007669"/>
    <property type="project" value="UniProtKB-UniRule"/>
</dbReference>
<dbReference type="InterPro" id="IPR034291">
    <property type="entry name" value="TMP_synthase"/>
</dbReference>
<evidence type="ECO:0000256" key="2">
    <source>
        <dbReference type="ARBA" id="ARBA00022679"/>
    </source>
</evidence>
<dbReference type="HAMAP" id="MF_00097">
    <property type="entry name" value="TMP_synthase"/>
    <property type="match status" value="1"/>
</dbReference>
<evidence type="ECO:0000256" key="5">
    <source>
        <dbReference type="ARBA" id="ARBA00022977"/>
    </source>
</evidence>
<feature type="binding site" evidence="9">
    <location>
        <position position="77"/>
    </location>
    <ligand>
        <name>Mg(2+)</name>
        <dbReference type="ChEBI" id="CHEBI:18420"/>
    </ligand>
</feature>
<evidence type="ECO:0000256" key="10">
    <source>
        <dbReference type="RuleBase" id="RU003826"/>
    </source>
</evidence>
<dbReference type="Gene3D" id="3.20.20.70">
    <property type="entry name" value="Aldolase class I"/>
    <property type="match status" value="1"/>
</dbReference>
<keyword evidence="5 9" id="KW-0784">Thiamine biosynthesis</keyword>
<feature type="binding site" evidence="9">
    <location>
        <position position="96"/>
    </location>
    <ligand>
        <name>Mg(2+)</name>
        <dbReference type="ChEBI" id="CHEBI:18420"/>
    </ligand>
</feature>
<comment type="catalytic activity">
    <reaction evidence="6 9 10">
        <text>4-methyl-5-(2-phosphooxyethyl)-thiazole + 4-amino-2-methyl-5-(diphosphooxymethyl)pyrimidine + H(+) = thiamine phosphate + diphosphate</text>
        <dbReference type="Rhea" id="RHEA:22328"/>
        <dbReference type="ChEBI" id="CHEBI:15378"/>
        <dbReference type="ChEBI" id="CHEBI:33019"/>
        <dbReference type="ChEBI" id="CHEBI:37575"/>
        <dbReference type="ChEBI" id="CHEBI:57841"/>
        <dbReference type="ChEBI" id="CHEBI:58296"/>
        <dbReference type="EC" id="2.5.1.3"/>
    </reaction>
</comment>
<dbReference type="InterPro" id="IPR013785">
    <property type="entry name" value="Aldolase_TIM"/>
</dbReference>
<feature type="domain" description="Thiamine phosphate synthase/TenI" evidence="12">
    <location>
        <begin position="14"/>
        <end position="193"/>
    </location>
</feature>
<dbReference type="UniPathway" id="UPA00060">
    <property type="reaction ID" value="UER00141"/>
</dbReference>
<dbReference type="FunFam" id="3.20.20.70:FF:000096">
    <property type="entry name" value="Thiamine-phosphate synthase"/>
    <property type="match status" value="1"/>
</dbReference>
<dbReference type="GO" id="GO:0004789">
    <property type="term" value="F:thiamine-phosphate diphosphorylase activity"/>
    <property type="evidence" value="ECO:0007669"/>
    <property type="project" value="UniProtKB-UniRule"/>
</dbReference>
<dbReference type="PANTHER" id="PTHR20857">
    <property type="entry name" value="THIAMINE-PHOSPHATE PYROPHOSPHORYLASE"/>
    <property type="match status" value="1"/>
</dbReference>
<comment type="caution">
    <text evidence="13">The sequence shown here is derived from an EMBL/GenBank/DDBJ whole genome shotgun (WGS) entry which is preliminary data.</text>
</comment>
<feature type="binding site" evidence="9">
    <location>
        <position position="76"/>
    </location>
    <ligand>
        <name>4-amino-2-methyl-5-(diphosphooxymethyl)pyrimidine</name>
        <dbReference type="ChEBI" id="CHEBI:57841"/>
    </ligand>
</feature>
<evidence type="ECO:0000256" key="1">
    <source>
        <dbReference type="ARBA" id="ARBA00005165"/>
    </source>
</evidence>
<dbReference type="SUPFAM" id="SSF51391">
    <property type="entry name" value="Thiamin phosphate synthase"/>
    <property type="match status" value="1"/>
</dbReference>
<evidence type="ECO:0000256" key="6">
    <source>
        <dbReference type="ARBA" id="ARBA00047334"/>
    </source>
</evidence>
<evidence type="ECO:0000256" key="9">
    <source>
        <dbReference type="HAMAP-Rule" id="MF_00097"/>
    </source>
</evidence>
<comment type="catalytic activity">
    <reaction evidence="7 9 10">
        <text>2-(2-carboxy-4-methylthiazol-5-yl)ethyl phosphate + 4-amino-2-methyl-5-(diphosphooxymethyl)pyrimidine + 2 H(+) = thiamine phosphate + CO2 + diphosphate</text>
        <dbReference type="Rhea" id="RHEA:47848"/>
        <dbReference type="ChEBI" id="CHEBI:15378"/>
        <dbReference type="ChEBI" id="CHEBI:16526"/>
        <dbReference type="ChEBI" id="CHEBI:33019"/>
        <dbReference type="ChEBI" id="CHEBI:37575"/>
        <dbReference type="ChEBI" id="CHEBI:57841"/>
        <dbReference type="ChEBI" id="CHEBI:62890"/>
        <dbReference type="EC" id="2.5.1.3"/>
    </reaction>
</comment>
<comment type="function">
    <text evidence="9">Condenses 4-methyl-5-(beta-hydroxyethyl)thiazole monophosphate (THZ-P) and 2-methyl-4-amino-5-hydroxymethyl pyrimidine pyrophosphate (HMP-PP) to form thiamine monophosphate (TMP).</text>
</comment>
<evidence type="ECO:0000256" key="4">
    <source>
        <dbReference type="ARBA" id="ARBA00022842"/>
    </source>
</evidence>
<accession>A0A226BUW0</accession>
<feature type="binding site" evidence="9">
    <location>
        <position position="144"/>
    </location>
    <ligand>
        <name>4-amino-2-methyl-5-(diphosphooxymethyl)pyrimidine</name>
        <dbReference type="ChEBI" id="CHEBI:57841"/>
    </ligand>
</feature>
<dbReference type="NCBIfam" id="TIGR00693">
    <property type="entry name" value="thiE"/>
    <property type="match status" value="1"/>
</dbReference>
<keyword evidence="14" id="KW-1185">Reference proteome</keyword>
<feature type="binding site" evidence="9">
    <location>
        <position position="115"/>
    </location>
    <ligand>
        <name>4-amino-2-methyl-5-(diphosphooxymethyl)pyrimidine</name>
        <dbReference type="ChEBI" id="CHEBI:57841"/>
    </ligand>
</feature>
<feature type="binding site" evidence="9">
    <location>
        <begin position="141"/>
        <end position="143"/>
    </location>
    <ligand>
        <name>2-[(2R,5Z)-2-carboxy-4-methylthiazol-5(2H)-ylidene]ethyl phosphate</name>
        <dbReference type="ChEBI" id="CHEBI:62899"/>
    </ligand>
</feature>
<comment type="catalytic activity">
    <reaction evidence="8 9 10">
        <text>2-[(2R,5Z)-2-carboxy-4-methylthiazol-5(2H)-ylidene]ethyl phosphate + 4-amino-2-methyl-5-(diphosphooxymethyl)pyrimidine + 2 H(+) = thiamine phosphate + CO2 + diphosphate</text>
        <dbReference type="Rhea" id="RHEA:47844"/>
        <dbReference type="ChEBI" id="CHEBI:15378"/>
        <dbReference type="ChEBI" id="CHEBI:16526"/>
        <dbReference type="ChEBI" id="CHEBI:33019"/>
        <dbReference type="ChEBI" id="CHEBI:37575"/>
        <dbReference type="ChEBI" id="CHEBI:57841"/>
        <dbReference type="ChEBI" id="CHEBI:62899"/>
        <dbReference type="EC" id="2.5.1.3"/>
    </reaction>
</comment>
<comment type="cofactor">
    <cofactor evidence="9">
        <name>Mg(2+)</name>
        <dbReference type="ChEBI" id="CHEBI:18420"/>
    </cofactor>
    <text evidence="9">Binds 1 Mg(2+) ion per subunit.</text>
</comment>
<keyword evidence="2 9" id="KW-0808">Transferase</keyword>
<dbReference type="Pfam" id="PF02581">
    <property type="entry name" value="TMP-TENI"/>
    <property type="match status" value="1"/>
</dbReference>
<dbReference type="Proteomes" id="UP000214588">
    <property type="component" value="Unassembled WGS sequence"/>
</dbReference>
<evidence type="ECO:0000256" key="11">
    <source>
        <dbReference type="RuleBase" id="RU004253"/>
    </source>
</evidence>